<proteinExistence type="predicted"/>
<gene>
    <name evidence="1" type="ORF">BDM02DRAFT_3271343</name>
</gene>
<dbReference type="Proteomes" id="UP000886501">
    <property type="component" value="Unassembled WGS sequence"/>
</dbReference>
<reference evidence="1" key="2">
    <citation type="journal article" date="2020" name="Nat. Commun.">
        <title>Large-scale genome sequencing of mycorrhizal fungi provides insights into the early evolution of symbiotic traits.</title>
        <authorList>
            <person name="Miyauchi S."/>
            <person name="Kiss E."/>
            <person name="Kuo A."/>
            <person name="Drula E."/>
            <person name="Kohler A."/>
            <person name="Sanchez-Garcia M."/>
            <person name="Morin E."/>
            <person name="Andreopoulos B."/>
            <person name="Barry K.W."/>
            <person name="Bonito G."/>
            <person name="Buee M."/>
            <person name="Carver A."/>
            <person name="Chen C."/>
            <person name="Cichocki N."/>
            <person name="Clum A."/>
            <person name="Culley D."/>
            <person name="Crous P.W."/>
            <person name="Fauchery L."/>
            <person name="Girlanda M."/>
            <person name="Hayes R.D."/>
            <person name="Keri Z."/>
            <person name="LaButti K."/>
            <person name="Lipzen A."/>
            <person name="Lombard V."/>
            <person name="Magnuson J."/>
            <person name="Maillard F."/>
            <person name="Murat C."/>
            <person name="Nolan M."/>
            <person name="Ohm R.A."/>
            <person name="Pangilinan J."/>
            <person name="Pereira M.F."/>
            <person name="Perotto S."/>
            <person name="Peter M."/>
            <person name="Pfister S."/>
            <person name="Riley R."/>
            <person name="Sitrit Y."/>
            <person name="Stielow J.B."/>
            <person name="Szollosi G."/>
            <person name="Zifcakova L."/>
            <person name="Stursova M."/>
            <person name="Spatafora J.W."/>
            <person name="Tedersoo L."/>
            <person name="Vaario L.M."/>
            <person name="Yamada A."/>
            <person name="Yan M."/>
            <person name="Wang P."/>
            <person name="Xu J."/>
            <person name="Bruns T."/>
            <person name="Baldrian P."/>
            <person name="Vilgalys R."/>
            <person name="Dunand C."/>
            <person name="Henrissat B."/>
            <person name="Grigoriev I.V."/>
            <person name="Hibbett D."/>
            <person name="Nagy L.G."/>
            <person name="Martin F.M."/>
        </authorList>
    </citation>
    <scope>NUCLEOTIDE SEQUENCE</scope>
    <source>
        <strain evidence="1">P2</strain>
    </source>
</reference>
<organism evidence="1 2">
    <name type="scientific">Thelephora ganbajun</name>
    <name type="common">Ganba fungus</name>
    <dbReference type="NCBI Taxonomy" id="370292"/>
    <lineage>
        <taxon>Eukaryota</taxon>
        <taxon>Fungi</taxon>
        <taxon>Dikarya</taxon>
        <taxon>Basidiomycota</taxon>
        <taxon>Agaricomycotina</taxon>
        <taxon>Agaricomycetes</taxon>
        <taxon>Thelephorales</taxon>
        <taxon>Thelephoraceae</taxon>
        <taxon>Thelephora</taxon>
    </lineage>
</organism>
<sequence length="377" mass="42033">MTTEWDGWAHTINIFEIGSILTKIEYIRIRGDYFAIRSFSQTTHRIFGSASSRLVILDVRDSHYLLEEDAFPVYSQCFSSDGSLFAASGKRSFCIWKYTSDLYVRWREFSIPELTSTYEHDFLRFSPTSSLLLGCPNGILKLWRLDCPSIDARLDGRVQLIVLSRHGGYIVAGHQGDSTVTITSLLSQTPLCVIDTDMATMALTVTGNILLALGDDTIAAWRLTEEGVVYGVSSGGRAGRGNSIWTIPVLSGWPSLSFRDQTMVIEHGEKDIHVYHTETGEVLEPVQAILHSSLHPWGTPQNVVSRLCKYGWNTPSEGGGPFSWNTIREGWVKDLEGKHLLWLPIEWRNPLYVTARSCDSTALALGPRGGGIVVIKF</sequence>
<dbReference type="EMBL" id="MU118072">
    <property type="protein sequence ID" value="KAF9645957.1"/>
    <property type="molecule type" value="Genomic_DNA"/>
</dbReference>
<protein>
    <submittedName>
        <fullName evidence="1">Uncharacterized protein</fullName>
    </submittedName>
</protein>
<accession>A0ACB6Z8Q2</accession>
<name>A0ACB6Z8Q2_THEGA</name>
<evidence type="ECO:0000313" key="2">
    <source>
        <dbReference type="Proteomes" id="UP000886501"/>
    </source>
</evidence>
<evidence type="ECO:0000313" key="1">
    <source>
        <dbReference type="EMBL" id="KAF9645957.1"/>
    </source>
</evidence>
<comment type="caution">
    <text evidence="1">The sequence shown here is derived from an EMBL/GenBank/DDBJ whole genome shotgun (WGS) entry which is preliminary data.</text>
</comment>
<keyword evidence="2" id="KW-1185">Reference proteome</keyword>
<reference evidence="1" key="1">
    <citation type="submission" date="2019-10" db="EMBL/GenBank/DDBJ databases">
        <authorList>
            <consortium name="DOE Joint Genome Institute"/>
            <person name="Kuo A."/>
            <person name="Miyauchi S."/>
            <person name="Kiss E."/>
            <person name="Drula E."/>
            <person name="Kohler A."/>
            <person name="Sanchez-Garcia M."/>
            <person name="Andreopoulos B."/>
            <person name="Barry K.W."/>
            <person name="Bonito G."/>
            <person name="Buee M."/>
            <person name="Carver A."/>
            <person name="Chen C."/>
            <person name="Cichocki N."/>
            <person name="Clum A."/>
            <person name="Culley D."/>
            <person name="Crous P.W."/>
            <person name="Fauchery L."/>
            <person name="Girlanda M."/>
            <person name="Hayes R."/>
            <person name="Keri Z."/>
            <person name="Labutti K."/>
            <person name="Lipzen A."/>
            <person name="Lombard V."/>
            <person name="Magnuson J."/>
            <person name="Maillard F."/>
            <person name="Morin E."/>
            <person name="Murat C."/>
            <person name="Nolan M."/>
            <person name="Ohm R."/>
            <person name="Pangilinan J."/>
            <person name="Pereira M."/>
            <person name="Perotto S."/>
            <person name="Peter M."/>
            <person name="Riley R."/>
            <person name="Sitrit Y."/>
            <person name="Stielow B."/>
            <person name="Szollosi G."/>
            <person name="Zifcakova L."/>
            <person name="Stursova M."/>
            <person name="Spatafora J.W."/>
            <person name="Tedersoo L."/>
            <person name="Vaario L.-M."/>
            <person name="Yamada A."/>
            <person name="Yan M."/>
            <person name="Wang P."/>
            <person name="Xu J."/>
            <person name="Bruns T."/>
            <person name="Baldrian P."/>
            <person name="Vilgalys R."/>
            <person name="Henrissat B."/>
            <person name="Grigoriev I.V."/>
            <person name="Hibbett D."/>
            <person name="Nagy L.G."/>
            <person name="Martin F.M."/>
        </authorList>
    </citation>
    <scope>NUCLEOTIDE SEQUENCE</scope>
    <source>
        <strain evidence="1">P2</strain>
    </source>
</reference>